<dbReference type="InterPro" id="IPR029052">
    <property type="entry name" value="Metallo-depent_PP-like"/>
</dbReference>
<protein>
    <recommendedName>
        <fullName evidence="3">Capsule synthesis protein CapA domain-containing protein</fullName>
    </recommendedName>
</protein>
<evidence type="ECO:0000259" key="3">
    <source>
        <dbReference type="SMART" id="SM00854"/>
    </source>
</evidence>
<evidence type="ECO:0000256" key="2">
    <source>
        <dbReference type="SAM" id="MobiDB-lite"/>
    </source>
</evidence>
<gene>
    <name evidence="4" type="ORF">GCM10014715_87930</name>
</gene>
<comment type="similarity">
    <text evidence="1">Belongs to the CapA family.</text>
</comment>
<dbReference type="InterPro" id="IPR019079">
    <property type="entry name" value="Capsule_synth_CapA"/>
</dbReference>
<feature type="region of interest" description="Disordered" evidence="2">
    <location>
        <begin position="364"/>
        <end position="384"/>
    </location>
</feature>
<dbReference type="Gene3D" id="3.60.21.10">
    <property type="match status" value="1"/>
</dbReference>
<reference evidence="4" key="1">
    <citation type="journal article" date="2014" name="Int. J. Syst. Evol. Microbiol.">
        <title>Complete genome sequence of Corynebacterium casei LMG S-19264T (=DSM 44701T), isolated from a smear-ripened cheese.</title>
        <authorList>
            <consortium name="US DOE Joint Genome Institute (JGI-PGF)"/>
            <person name="Walter F."/>
            <person name="Albersmeier A."/>
            <person name="Kalinowski J."/>
            <person name="Ruckert C."/>
        </authorList>
    </citation>
    <scope>NUCLEOTIDE SEQUENCE</scope>
    <source>
        <strain evidence="4">JCM 3302</strain>
    </source>
</reference>
<evidence type="ECO:0000313" key="4">
    <source>
        <dbReference type="EMBL" id="GHF19602.1"/>
    </source>
</evidence>
<dbReference type="PANTHER" id="PTHR33393">
    <property type="entry name" value="POLYGLUTAMINE SYNTHESIS ACCESSORY PROTEIN RV0574C-RELATED"/>
    <property type="match status" value="1"/>
</dbReference>
<dbReference type="Pfam" id="PF09587">
    <property type="entry name" value="PGA_cap"/>
    <property type="match status" value="1"/>
</dbReference>
<dbReference type="EMBL" id="BNBC01000092">
    <property type="protein sequence ID" value="GHF19602.1"/>
    <property type="molecule type" value="Genomic_DNA"/>
</dbReference>
<dbReference type="SUPFAM" id="SSF56300">
    <property type="entry name" value="Metallo-dependent phosphatases"/>
    <property type="match status" value="1"/>
</dbReference>
<sequence length="384" mass="41177">MDLTIVGDVVVSGLPRRPTVEPASPGDSAFGLLKAGDLTIGNLEVPFTESGERAEKLVTMRAPTSGAAELADLGFDLVSLAMNHAMDYGADGMRDTVRALDAAGVLHGGFGESVAEATRPRVVSVGESTLAFFSFCSALPLGYNASADRAGIGAIRVRQKFEFDSTFLDETPGTPPFVHSEAHEPDVRAAEALIREAKKHNDVVAVALHWGVPFCYLPDVQGPLAQYQRPLARRLIDAGADLIIGSHPHCLHPVEFYKNGLILYSTGNFVFDWCDGWSPDSMVAQEDAHPAPPYQAALLKGPWYESAVFHVQLDGSARPELCVEPIELDPDSQPVIPRPEKARSILAGLAEASRELDPLLTVDADGSVRHQGAPNGMPRREVTA</sequence>
<dbReference type="AlphaFoldDB" id="A0A919AQ25"/>
<keyword evidence="5" id="KW-1185">Reference proteome</keyword>
<evidence type="ECO:0000313" key="5">
    <source>
        <dbReference type="Proteomes" id="UP000641386"/>
    </source>
</evidence>
<proteinExistence type="inferred from homology"/>
<comment type="caution">
    <text evidence="4">The sequence shown here is derived from an EMBL/GenBank/DDBJ whole genome shotgun (WGS) entry which is preliminary data.</text>
</comment>
<feature type="domain" description="Capsule synthesis protein CapA" evidence="3">
    <location>
        <begin position="2"/>
        <end position="273"/>
    </location>
</feature>
<evidence type="ECO:0000256" key="1">
    <source>
        <dbReference type="ARBA" id="ARBA00005662"/>
    </source>
</evidence>
<dbReference type="Proteomes" id="UP000641386">
    <property type="component" value="Unassembled WGS sequence"/>
</dbReference>
<name>A0A919AQ25_9ACTN</name>
<dbReference type="RefSeq" id="WP_189908314.1">
    <property type="nucleotide sequence ID" value="NZ_BNBC01000092.1"/>
</dbReference>
<dbReference type="SMART" id="SM00854">
    <property type="entry name" value="PGA_cap"/>
    <property type="match status" value="1"/>
</dbReference>
<accession>A0A919AQ25</accession>
<dbReference type="InterPro" id="IPR052169">
    <property type="entry name" value="CW_Biosynth-Accessory"/>
</dbReference>
<reference evidence="4" key="2">
    <citation type="submission" date="2020-09" db="EMBL/GenBank/DDBJ databases">
        <authorList>
            <person name="Sun Q."/>
            <person name="Ohkuma M."/>
        </authorList>
    </citation>
    <scope>NUCLEOTIDE SEQUENCE</scope>
    <source>
        <strain evidence="4">JCM 3302</strain>
    </source>
</reference>
<dbReference type="PANTHER" id="PTHR33393:SF13">
    <property type="entry name" value="PGA BIOSYNTHESIS PROTEIN CAPA"/>
    <property type="match status" value="1"/>
</dbReference>
<organism evidence="4 5">
    <name type="scientific">Streptomyces spiralis</name>
    <dbReference type="NCBI Taxonomy" id="66376"/>
    <lineage>
        <taxon>Bacteria</taxon>
        <taxon>Bacillati</taxon>
        <taxon>Actinomycetota</taxon>
        <taxon>Actinomycetes</taxon>
        <taxon>Kitasatosporales</taxon>
        <taxon>Streptomycetaceae</taxon>
        <taxon>Streptomyces</taxon>
    </lineage>
</organism>
<dbReference type="CDD" id="cd07381">
    <property type="entry name" value="MPP_CapA"/>
    <property type="match status" value="1"/>
</dbReference>